<feature type="domain" description="CheW-like" evidence="1">
    <location>
        <begin position="14"/>
        <end position="154"/>
    </location>
</feature>
<gene>
    <name evidence="2" type="ORF">RU07_01725</name>
</gene>
<dbReference type="PANTHER" id="PTHR22617:SF23">
    <property type="entry name" value="CHEMOTAXIS PROTEIN CHEW"/>
    <property type="match status" value="1"/>
</dbReference>
<comment type="caution">
    <text evidence="2">The sequence shown here is derived from an EMBL/GenBank/DDBJ whole genome shotgun (WGS) entry which is preliminary data.</text>
</comment>
<name>A0A0D0JHS3_AGRTU</name>
<dbReference type="OrthoDB" id="9794382at2"/>
<dbReference type="PANTHER" id="PTHR22617">
    <property type="entry name" value="CHEMOTAXIS SENSOR HISTIDINE KINASE-RELATED"/>
    <property type="match status" value="1"/>
</dbReference>
<dbReference type="Gene3D" id="2.30.30.40">
    <property type="entry name" value="SH3 Domains"/>
    <property type="match status" value="1"/>
</dbReference>
<organism evidence="2 3">
    <name type="scientific">Agrobacterium tumefaciens</name>
    <dbReference type="NCBI Taxonomy" id="358"/>
    <lineage>
        <taxon>Bacteria</taxon>
        <taxon>Pseudomonadati</taxon>
        <taxon>Pseudomonadota</taxon>
        <taxon>Alphaproteobacteria</taxon>
        <taxon>Hyphomicrobiales</taxon>
        <taxon>Rhizobiaceae</taxon>
        <taxon>Rhizobium/Agrobacterium group</taxon>
        <taxon>Agrobacterium</taxon>
        <taxon>Agrobacterium tumefaciens complex</taxon>
    </lineage>
</organism>
<dbReference type="Gene3D" id="2.40.50.180">
    <property type="entry name" value="CheA-289, Domain 4"/>
    <property type="match status" value="1"/>
</dbReference>
<dbReference type="SMART" id="SM00260">
    <property type="entry name" value="CheW"/>
    <property type="match status" value="1"/>
</dbReference>
<dbReference type="EMBL" id="JXQV01000002">
    <property type="protein sequence ID" value="KIQ05572.1"/>
    <property type="molecule type" value="Genomic_DNA"/>
</dbReference>
<dbReference type="AlphaFoldDB" id="A0A0D0JHS3"/>
<dbReference type="PROSITE" id="PS50851">
    <property type="entry name" value="CHEW"/>
    <property type="match status" value="1"/>
</dbReference>
<dbReference type="Pfam" id="PF01584">
    <property type="entry name" value="CheW"/>
    <property type="match status" value="1"/>
</dbReference>
<dbReference type="GO" id="GO:0007165">
    <property type="term" value="P:signal transduction"/>
    <property type="evidence" value="ECO:0007669"/>
    <property type="project" value="InterPro"/>
</dbReference>
<dbReference type="InterPro" id="IPR039315">
    <property type="entry name" value="CheW"/>
</dbReference>
<dbReference type="InterPro" id="IPR036061">
    <property type="entry name" value="CheW-like_dom_sf"/>
</dbReference>
<proteinExistence type="predicted"/>
<sequence length="160" mass="17300">MAGPRHSTSGTGEMLEIIAFRLHDQEFCVRTTTIREIRGWGPATPIPHAPTDVIGVMNLRGTVIPIIDLANKLGMSSTDPNERSAIVVAEVHGMAMGLVVDRVSDILTVSESLLQPIPEISVSPGMHYADGIIAQSDGMICFLNLERMFDIVESMDMIAA</sequence>
<accession>A0A0D0JHS3</accession>
<dbReference type="Proteomes" id="UP000035017">
    <property type="component" value="Unassembled WGS sequence"/>
</dbReference>
<dbReference type="GO" id="GO:0006935">
    <property type="term" value="P:chemotaxis"/>
    <property type="evidence" value="ECO:0007669"/>
    <property type="project" value="InterPro"/>
</dbReference>
<evidence type="ECO:0000313" key="2">
    <source>
        <dbReference type="EMBL" id="KIQ05572.1"/>
    </source>
</evidence>
<dbReference type="GO" id="GO:0005829">
    <property type="term" value="C:cytosol"/>
    <property type="evidence" value="ECO:0007669"/>
    <property type="project" value="TreeGrafter"/>
</dbReference>
<dbReference type="InterPro" id="IPR002545">
    <property type="entry name" value="CheW-lke_dom"/>
</dbReference>
<dbReference type="SUPFAM" id="SSF50341">
    <property type="entry name" value="CheW-like"/>
    <property type="match status" value="1"/>
</dbReference>
<evidence type="ECO:0000259" key="1">
    <source>
        <dbReference type="PROSITE" id="PS50851"/>
    </source>
</evidence>
<reference evidence="2 3" key="1">
    <citation type="submission" date="2014-12" db="EMBL/GenBank/DDBJ databases">
        <title>16Stimator: statistical estimation of ribosomal gene copy numbers from draft genome assemblies.</title>
        <authorList>
            <person name="Perisin M.A."/>
            <person name="Vetter M."/>
            <person name="Gilbert J.A."/>
            <person name="Bergelson J."/>
        </authorList>
    </citation>
    <scope>NUCLEOTIDE SEQUENCE [LARGE SCALE GENOMIC DNA]</scope>
    <source>
        <strain evidence="2 3">MEJ076</strain>
    </source>
</reference>
<protein>
    <submittedName>
        <fullName evidence="2">Chemotaxis protein CheW</fullName>
    </submittedName>
</protein>
<dbReference type="CDD" id="cd00732">
    <property type="entry name" value="CheW"/>
    <property type="match status" value="1"/>
</dbReference>
<evidence type="ECO:0000313" key="3">
    <source>
        <dbReference type="Proteomes" id="UP000035017"/>
    </source>
</evidence>